<accession>A0ABV9HUI4</accession>
<dbReference type="Proteomes" id="UP001596043">
    <property type="component" value="Unassembled WGS sequence"/>
</dbReference>
<protein>
    <recommendedName>
        <fullName evidence="3">Serine protease</fullName>
    </recommendedName>
</protein>
<organism evidence="1 2">
    <name type="scientific">Dokdonia ponticola</name>
    <dbReference type="NCBI Taxonomy" id="2041041"/>
    <lineage>
        <taxon>Bacteria</taxon>
        <taxon>Pseudomonadati</taxon>
        <taxon>Bacteroidota</taxon>
        <taxon>Flavobacteriia</taxon>
        <taxon>Flavobacteriales</taxon>
        <taxon>Flavobacteriaceae</taxon>
        <taxon>Dokdonia</taxon>
    </lineage>
</organism>
<name>A0ABV9HUI4_9FLAO</name>
<comment type="caution">
    <text evidence="1">The sequence shown here is derived from an EMBL/GenBank/DDBJ whole genome shotgun (WGS) entry which is preliminary data.</text>
</comment>
<dbReference type="InterPro" id="IPR009003">
    <property type="entry name" value="Peptidase_S1_PA"/>
</dbReference>
<evidence type="ECO:0008006" key="3">
    <source>
        <dbReference type="Google" id="ProtNLM"/>
    </source>
</evidence>
<reference evidence="2" key="1">
    <citation type="journal article" date="2019" name="Int. J. Syst. Evol. Microbiol.">
        <title>The Global Catalogue of Microorganisms (GCM) 10K type strain sequencing project: providing services to taxonomists for standard genome sequencing and annotation.</title>
        <authorList>
            <consortium name="The Broad Institute Genomics Platform"/>
            <consortium name="The Broad Institute Genome Sequencing Center for Infectious Disease"/>
            <person name="Wu L."/>
            <person name="Ma J."/>
        </authorList>
    </citation>
    <scope>NUCLEOTIDE SEQUENCE [LARGE SCALE GENOMIC DNA]</scope>
    <source>
        <strain evidence="2">YJ-61-S</strain>
    </source>
</reference>
<dbReference type="SUPFAM" id="SSF50494">
    <property type="entry name" value="Trypsin-like serine proteases"/>
    <property type="match status" value="1"/>
</dbReference>
<evidence type="ECO:0000313" key="1">
    <source>
        <dbReference type="EMBL" id="MFC4633183.1"/>
    </source>
</evidence>
<dbReference type="RefSeq" id="WP_379977377.1">
    <property type="nucleotide sequence ID" value="NZ_JBHSFV010000002.1"/>
</dbReference>
<gene>
    <name evidence="1" type="ORF">ACFO3O_04655</name>
</gene>
<sequence length="401" mass="47006">MKSYTSIEQANEVLEYYENYILRCPYVIYIAVVEYKKGYTIDIGINYKYKDCVKPREIDEFEVYFGLFKNDEIPKYFPVPSEYLHKLRNIIKLNSYKIEDFFKIRDYHNQTNKSSLLLFQERINKSHDLKSDVSKISYKITYGSNNIDRQFLAEKSPIRRSYLIKNKFSKQATLGSTFKLLSFPKDYFGITNQHLFDYENAKLGDPIYNDNHKLLGHLFWTSDDKYREVAIIKLCENIPESHFKSTSNLQIQEPSIGMKVTHNGFATFPDEISNIYNSKIISTNATIRHIDSNTPNGWKIYKNQILIKHNTDYGDSGSIVITEDKNKQRKVVALNFGVTIERVSFNEKEEVKHIKSFSIANNILKIFNNEFNQKQEIYVDKISGFTQTTLINIFKLSNNIL</sequence>
<keyword evidence="2" id="KW-1185">Reference proteome</keyword>
<dbReference type="EMBL" id="JBHSFV010000002">
    <property type="protein sequence ID" value="MFC4633183.1"/>
    <property type="molecule type" value="Genomic_DNA"/>
</dbReference>
<proteinExistence type="predicted"/>
<evidence type="ECO:0000313" key="2">
    <source>
        <dbReference type="Proteomes" id="UP001596043"/>
    </source>
</evidence>